<proteinExistence type="predicted"/>
<organism evidence="2 3">
    <name type="scientific">Zizania palustris</name>
    <name type="common">Northern wild rice</name>
    <dbReference type="NCBI Taxonomy" id="103762"/>
    <lineage>
        <taxon>Eukaryota</taxon>
        <taxon>Viridiplantae</taxon>
        <taxon>Streptophyta</taxon>
        <taxon>Embryophyta</taxon>
        <taxon>Tracheophyta</taxon>
        <taxon>Spermatophyta</taxon>
        <taxon>Magnoliopsida</taxon>
        <taxon>Liliopsida</taxon>
        <taxon>Poales</taxon>
        <taxon>Poaceae</taxon>
        <taxon>BOP clade</taxon>
        <taxon>Oryzoideae</taxon>
        <taxon>Oryzeae</taxon>
        <taxon>Zizaniinae</taxon>
        <taxon>Zizania</taxon>
    </lineage>
</organism>
<evidence type="ECO:0000313" key="3">
    <source>
        <dbReference type="Proteomes" id="UP000729402"/>
    </source>
</evidence>
<dbReference type="PANTHER" id="PTHR47127">
    <property type="entry name" value="10A19I.15"/>
    <property type="match status" value="1"/>
</dbReference>
<evidence type="ECO:0000256" key="1">
    <source>
        <dbReference type="SAM" id="MobiDB-lite"/>
    </source>
</evidence>
<evidence type="ECO:0000313" key="2">
    <source>
        <dbReference type="EMBL" id="KAG8060634.1"/>
    </source>
</evidence>
<dbReference type="OrthoDB" id="625046at2759"/>
<protein>
    <submittedName>
        <fullName evidence="2">Uncharacterized protein</fullName>
    </submittedName>
</protein>
<feature type="region of interest" description="Disordered" evidence="1">
    <location>
        <begin position="41"/>
        <end position="77"/>
    </location>
</feature>
<sequence>MLNKPIEHYHAMATIFGNCLATGKYAKATSDSLQIEATEIQDDPTEVNNGAAEANTSGNAAESSRSKPPQAKRARTCDTDDDRMIPLITKSLDRLAVAIEKSSDSSAFATEIPEDLWDNLSSLPRFEQEHLAHYYAYLCENVRIAKAFLNLDLIAKIVWVTRYISNHFK</sequence>
<reference evidence="2" key="2">
    <citation type="submission" date="2021-02" db="EMBL/GenBank/DDBJ databases">
        <authorList>
            <person name="Kimball J.A."/>
            <person name="Haas M.W."/>
            <person name="Macchietto M."/>
            <person name="Kono T."/>
            <person name="Duquette J."/>
            <person name="Shao M."/>
        </authorList>
    </citation>
    <scope>NUCLEOTIDE SEQUENCE</scope>
    <source>
        <tissue evidence="2">Fresh leaf tissue</tissue>
    </source>
</reference>
<dbReference type="Proteomes" id="UP000729402">
    <property type="component" value="Unassembled WGS sequence"/>
</dbReference>
<dbReference type="EMBL" id="JAAALK010000287">
    <property type="protein sequence ID" value="KAG8060634.1"/>
    <property type="molecule type" value="Genomic_DNA"/>
</dbReference>
<name>A0A8J5VWS7_ZIZPA</name>
<reference evidence="2" key="1">
    <citation type="journal article" date="2021" name="bioRxiv">
        <title>Whole Genome Assembly and Annotation of Northern Wild Rice, Zizania palustris L., Supports a Whole Genome Duplication in the Zizania Genus.</title>
        <authorList>
            <person name="Haas M."/>
            <person name="Kono T."/>
            <person name="Macchietto M."/>
            <person name="Millas R."/>
            <person name="McGilp L."/>
            <person name="Shao M."/>
            <person name="Duquette J."/>
            <person name="Hirsch C.N."/>
            <person name="Kimball J."/>
        </authorList>
    </citation>
    <scope>NUCLEOTIDE SEQUENCE</scope>
    <source>
        <tissue evidence="2">Fresh leaf tissue</tissue>
    </source>
</reference>
<gene>
    <name evidence="2" type="ORF">GUJ93_ZPchr0002g26469</name>
</gene>
<dbReference type="AlphaFoldDB" id="A0A8J5VWS7"/>
<accession>A0A8J5VWS7</accession>
<keyword evidence="3" id="KW-1185">Reference proteome</keyword>
<feature type="compositionally biased region" description="Polar residues" evidence="1">
    <location>
        <begin position="54"/>
        <end position="67"/>
    </location>
</feature>
<comment type="caution">
    <text evidence="2">The sequence shown here is derived from an EMBL/GenBank/DDBJ whole genome shotgun (WGS) entry which is preliminary data.</text>
</comment>